<sequence length="287" mass="31632">MEFGICMFATDYSMQAADLAVAVEERGFDALFIPDHTHIPASRETPFIIGGELPPDYSHNVDMFLGLTAAAAVTKRIRLGTGICLVMERDPITTAKEVASLDHISGGRLDFGVGGGWNREEMENHGMPWERRWKVVRERVEAMQEIWTQDEASYDGEFVKFDRIFSWPKPVQKPYPPIYIGGDAPGTFKRILSYGDGWVPMLAEQGNSFDLKTDRMAELAALAQEAGHAPYPVTTFGTPRDLAAIAQLAAQGVTRCIFGIKAAPADDVLPRLDKIARLVTEVRSAGT</sequence>
<dbReference type="PANTHER" id="PTHR43244:SF2">
    <property type="entry name" value="CONSERVED HYPOTHETICAL ALANINE AND PROLINE-RICH PROTEIN"/>
    <property type="match status" value="1"/>
</dbReference>
<dbReference type="Pfam" id="PF00296">
    <property type="entry name" value="Bac_luciferase"/>
    <property type="match status" value="1"/>
</dbReference>
<proteinExistence type="predicted"/>
<dbReference type="GO" id="GO:0016705">
    <property type="term" value="F:oxidoreductase activity, acting on paired donors, with incorporation or reduction of molecular oxygen"/>
    <property type="evidence" value="ECO:0007669"/>
    <property type="project" value="InterPro"/>
</dbReference>
<dbReference type="InterPro" id="IPR036661">
    <property type="entry name" value="Luciferase-like_sf"/>
</dbReference>
<gene>
    <name evidence="2" type="ORF">METZ01_LOCUS258750</name>
</gene>
<dbReference type="InterPro" id="IPR050564">
    <property type="entry name" value="F420-G6PD/mer"/>
</dbReference>
<dbReference type="PANTHER" id="PTHR43244">
    <property type="match status" value="1"/>
</dbReference>
<name>A0A382J1W9_9ZZZZ</name>
<accession>A0A382J1W9</accession>
<reference evidence="2" key="1">
    <citation type="submission" date="2018-05" db="EMBL/GenBank/DDBJ databases">
        <authorList>
            <person name="Lanie J.A."/>
            <person name="Ng W.-L."/>
            <person name="Kazmierczak K.M."/>
            <person name="Andrzejewski T.M."/>
            <person name="Davidsen T.M."/>
            <person name="Wayne K.J."/>
            <person name="Tettelin H."/>
            <person name="Glass J.I."/>
            <person name="Rusch D."/>
            <person name="Podicherti R."/>
            <person name="Tsui H.-C.T."/>
            <person name="Winkler M.E."/>
        </authorList>
    </citation>
    <scope>NUCLEOTIDE SEQUENCE</scope>
</reference>
<dbReference type="InterPro" id="IPR019921">
    <property type="entry name" value="Lucif-like_OxRdtase_Rv2161c"/>
</dbReference>
<dbReference type="Gene3D" id="3.20.20.30">
    <property type="entry name" value="Luciferase-like domain"/>
    <property type="match status" value="1"/>
</dbReference>
<evidence type="ECO:0000259" key="1">
    <source>
        <dbReference type="Pfam" id="PF00296"/>
    </source>
</evidence>
<feature type="domain" description="Luciferase-like" evidence="1">
    <location>
        <begin position="15"/>
        <end position="230"/>
    </location>
</feature>
<organism evidence="2">
    <name type="scientific">marine metagenome</name>
    <dbReference type="NCBI Taxonomy" id="408172"/>
    <lineage>
        <taxon>unclassified sequences</taxon>
        <taxon>metagenomes</taxon>
        <taxon>ecological metagenomes</taxon>
    </lineage>
</organism>
<dbReference type="AlphaFoldDB" id="A0A382J1W9"/>
<dbReference type="NCBIfam" id="TIGR03619">
    <property type="entry name" value="F420_Rv2161c"/>
    <property type="match status" value="1"/>
</dbReference>
<dbReference type="EMBL" id="UINC01071182">
    <property type="protein sequence ID" value="SVC05896.1"/>
    <property type="molecule type" value="Genomic_DNA"/>
</dbReference>
<dbReference type="SUPFAM" id="SSF51679">
    <property type="entry name" value="Bacterial luciferase-like"/>
    <property type="match status" value="1"/>
</dbReference>
<evidence type="ECO:0000313" key="2">
    <source>
        <dbReference type="EMBL" id="SVC05896.1"/>
    </source>
</evidence>
<dbReference type="InterPro" id="IPR011251">
    <property type="entry name" value="Luciferase-like_dom"/>
</dbReference>
<protein>
    <recommendedName>
        <fullName evidence="1">Luciferase-like domain-containing protein</fullName>
    </recommendedName>
</protein>